<accession>A0A401UFJ8</accession>
<dbReference type="OrthoDB" id="1492301at2"/>
<sequence>MIDTNLKYQIALFGSFEDISPKADILKYFIDAFSDKQLIPTTFQELGPTGLLNRLSLKSTDDVWSIEFNSNRIDIHKSNQDIGVTSMGSLDDFISDSNSMIEKIVSKFPKKFNRLALVTRHLFKEMKEAEMLSIFHNTVKTIDLYKKNAPVEWNNRVVTRVVEKINENDETFNIISEVNRIKGNLKINSVATPIDRVELKFDINTYQINTDYRFDLKDISTFLKRATEIEKQLEAEYAKLVTV</sequence>
<name>A0A401UFJ8_9BACT</name>
<keyword evidence="2" id="KW-1185">Reference proteome</keyword>
<protein>
    <recommendedName>
        <fullName evidence="3">TIGR04255 family protein</fullName>
    </recommendedName>
</protein>
<dbReference type="EMBL" id="BHXQ01000012">
    <property type="protein sequence ID" value="GCC53698.1"/>
    <property type="molecule type" value="Genomic_DNA"/>
</dbReference>
<evidence type="ECO:0000313" key="1">
    <source>
        <dbReference type="EMBL" id="GCC53698.1"/>
    </source>
</evidence>
<comment type="caution">
    <text evidence="1">The sequence shown here is derived from an EMBL/GenBank/DDBJ whole genome shotgun (WGS) entry which is preliminary data.</text>
</comment>
<dbReference type="Proteomes" id="UP000288227">
    <property type="component" value="Unassembled WGS sequence"/>
</dbReference>
<evidence type="ECO:0000313" key="2">
    <source>
        <dbReference type="Proteomes" id="UP000288227"/>
    </source>
</evidence>
<reference evidence="1 2" key="1">
    <citation type="submission" date="2018-11" db="EMBL/GenBank/DDBJ databases">
        <title>Chryseotalea sanarue gen. nov., sp., nov., a member of the family Cytophagaceae, isolated from a brackish lake in Hamamatsu Japan.</title>
        <authorList>
            <person name="Maejima Y."/>
            <person name="Iino T."/>
            <person name="Muraguchi Y."/>
            <person name="Fukuda K."/>
            <person name="Ohkuma M."/>
            <person name="Moriuchi R."/>
            <person name="Dohra H."/>
            <person name="Kimbara K."/>
            <person name="Shintani M."/>
        </authorList>
    </citation>
    <scope>NUCLEOTIDE SEQUENCE [LARGE SCALE GENOMIC DNA]</scope>
    <source>
        <strain evidence="1 2">Ys</strain>
    </source>
</reference>
<evidence type="ECO:0008006" key="3">
    <source>
        <dbReference type="Google" id="ProtNLM"/>
    </source>
</evidence>
<gene>
    <name evidence="1" type="ORF">SanaruYs_39430</name>
</gene>
<dbReference type="AlphaFoldDB" id="A0A401UFJ8"/>
<dbReference type="RefSeq" id="WP_127124353.1">
    <property type="nucleotide sequence ID" value="NZ_BHXQ01000012.1"/>
</dbReference>
<organism evidence="1 2">
    <name type="scientific">Chryseotalea sanaruensis</name>
    <dbReference type="NCBI Taxonomy" id="2482724"/>
    <lineage>
        <taxon>Bacteria</taxon>
        <taxon>Pseudomonadati</taxon>
        <taxon>Bacteroidota</taxon>
        <taxon>Cytophagia</taxon>
        <taxon>Cytophagales</taxon>
        <taxon>Chryseotaleaceae</taxon>
        <taxon>Chryseotalea</taxon>
    </lineage>
</organism>
<proteinExistence type="predicted"/>